<dbReference type="InterPro" id="IPR013126">
    <property type="entry name" value="Hsp_70_fam"/>
</dbReference>
<dbReference type="InterPro" id="IPR029047">
    <property type="entry name" value="HSP70_peptide-bd_sf"/>
</dbReference>
<feature type="compositionally biased region" description="Gly residues" evidence="4">
    <location>
        <begin position="541"/>
        <end position="564"/>
    </location>
</feature>
<dbReference type="InterPro" id="IPR029048">
    <property type="entry name" value="HSP70_C_sf"/>
</dbReference>
<dbReference type="PROSITE" id="PS01036">
    <property type="entry name" value="HSP70_3"/>
    <property type="match status" value="1"/>
</dbReference>
<dbReference type="Gene3D" id="1.20.1270.10">
    <property type="match status" value="1"/>
</dbReference>
<evidence type="ECO:0000256" key="4">
    <source>
        <dbReference type="SAM" id="MobiDB-lite"/>
    </source>
</evidence>
<dbReference type="PROSITE" id="PS00329">
    <property type="entry name" value="HSP70_2"/>
    <property type="match status" value="1"/>
</dbReference>
<gene>
    <name evidence="5" type="ORF">DY000_02054952</name>
</gene>
<evidence type="ECO:0000256" key="1">
    <source>
        <dbReference type="ARBA" id="ARBA00022741"/>
    </source>
</evidence>
<keyword evidence="2 3" id="KW-0067">ATP-binding</keyword>
<proteinExistence type="inferred from homology"/>
<dbReference type="InterPro" id="IPR018181">
    <property type="entry name" value="Heat_shock_70_CS"/>
</dbReference>
<sequence>MNDRVEIIPNDQGNRTTPSYVAFTDTERLIGDSAKNQVALNPHNTVFDAKRLIGRRFSDPSVQSDMTHWPFKVVSGPGDKPMIVVSYKNEEKQFSPEEISSMVLIKMREVAESFLGHAVKNAVVTVPAYFNDSQRQATKDAGSISGLNVLRIINEPTAAAIAYGLDKKGTQTGERNVLIFDLGGGTFDVSLLTIEEGVFEVKATAGDTHLGGEDFDNRLVNHFVAEFRRKHKKDISGNARALRRLRTACERAKRTLSSTAQTTIEIDSLYEGVDFYATISRARFEEMNMDLFRKCMDPVEKVLRDAKIDKNRVHEVVLVGGSTRIPKIQQLLQDFFNGKELCKSINPDEAVAYGAAVQAAILTGEGSDKVQDLLLLDVAPLSLGLETAGGVMTVLIPRNTTVPCKKEQVFSTYSDNQPGVLIQVYEGERARTRDNNLLGTFELKGIPPAPRGVPQINVKKRVEAKNSLENYAYNMRNTVKDEKLAQKLDQEDKQKIEKAIDETIEWIEGNQLAEVDEFEYKLKELEGICSPIISKMYQGGASAGGADDGMPGDGGSGGSGGGQGPKIEEVD</sequence>
<evidence type="ECO:0000313" key="6">
    <source>
        <dbReference type="Proteomes" id="UP000266723"/>
    </source>
</evidence>
<dbReference type="Gene3D" id="2.60.34.10">
    <property type="entry name" value="Substrate Binding Domain Of DNAk, Chain A, domain 1"/>
    <property type="match status" value="1"/>
</dbReference>
<dbReference type="Gene3D" id="3.90.640.10">
    <property type="entry name" value="Actin, Chain A, domain 4"/>
    <property type="match status" value="1"/>
</dbReference>
<dbReference type="Gene3D" id="3.30.420.40">
    <property type="match status" value="2"/>
</dbReference>
<dbReference type="Pfam" id="PF00012">
    <property type="entry name" value="HSP70"/>
    <property type="match status" value="1"/>
</dbReference>
<dbReference type="SUPFAM" id="SSF53067">
    <property type="entry name" value="Actin-like ATPase domain"/>
    <property type="match status" value="2"/>
</dbReference>
<name>A0ABQ7AEI8_BRACR</name>
<accession>A0ABQ7AEI8</accession>
<dbReference type="SUPFAM" id="SSF100920">
    <property type="entry name" value="Heat shock protein 70kD (HSP70), peptide-binding domain"/>
    <property type="match status" value="1"/>
</dbReference>
<organism evidence="5 6">
    <name type="scientific">Brassica cretica</name>
    <name type="common">Mustard</name>
    <dbReference type="NCBI Taxonomy" id="69181"/>
    <lineage>
        <taxon>Eukaryota</taxon>
        <taxon>Viridiplantae</taxon>
        <taxon>Streptophyta</taxon>
        <taxon>Embryophyta</taxon>
        <taxon>Tracheophyta</taxon>
        <taxon>Spermatophyta</taxon>
        <taxon>Magnoliopsida</taxon>
        <taxon>eudicotyledons</taxon>
        <taxon>Gunneridae</taxon>
        <taxon>Pentapetalae</taxon>
        <taxon>rosids</taxon>
        <taxon>malvids</taxon>
        <taxon>Brassicales</taxon>
        <taxon>Brassicaceae</taxon>
        <taxon>Brassiceae</taxon>
        <taxon>Brassica</taxon>
    </lineage>
</organism>
<dbReference type="InterPro" id="IPR043129">
    <property type="entry name" value="ATPase_NBD"/>
</dbReference>
<dbReference type="PANTHER" id="PTHR19375">
    <property type="entry name" value="HEAT SHOCK PROTEIN 70KDA"/>
    <property type="match status" value="1"/>
</dbReference>
<evidence type="ECO:0000313" key="5">
    <source>
        <dbReference type="EMBL" id="KAF3496169.1"/>
    </source>
</evidence>
<evidence type="ECO:0000256" key="3">
    <source>
        <dbReference type="RuleBase" id="RU003322"/>
    </source>
</evidence>
<keyword evidence="6" id="KW-1185">Reference proteome</keyword>
<dbReference type="EMBL" id="QGKV02002055">
    <property type="protein sequence ID" value="KAF3496169.1"/>
    <property type="molecule type" value="Genomic_DNA"/>
</dbReference>
<comment type="caution">
    <text evidence="5">The sequence shown here is derived from an EMBL/GenBank/DDBJ whole genome shotgun (WGS) entry which is preliminary data.</text>
</comment>
<keyword evidence="1 3" id="KW-0547">Nucleotide-binding</keyword>
<dbReference type="Gene3D" id="3.30.30.30">
    <property type="match status" value="1"/>
</dbReference>
<dbReference type="CDD" id="cd10233">
    <property type="entry name" value="ASKHA_NBD_HSP70_HSPA1"/>
    <property type="match status" value="1"/>
</dbReference>
<dbReference type="PRINTS" id="PR00301">
    <property type="entry name" value="HEATSHOCK70"/>
</dbReference>
<evidence type="ECO:0000256" key="2">
    <source>
        <dbReference type="ARBA" id="ARBA00022840"/>
    </source>
</evidence>
<reference evidence="5 6" key="1">
    <citation type="journal article" date="2020" name="BMC Genomics">
        <title>Intraspecific diversification of the crop wild relative Brassica cretica Lam. using demographic model selection.</title>
        <authorList>
            <person name="Kioukis A."/>
            <person name="Michalopoulou V.A."/>
            <person name="Briers L."/>
            <person name="Pirintsos S."/>
            <person name="Studholme D.J."/>
            <person name="Pavlidis P."/>
            <person name="Sarris P.F."/>
        </authorList>
    </citation>
    <scope>NUCLEOTIDE SEQUENCE [LARGE SCALE GENOMIC DNA]</scope>
    <source>
        <strain evidence="6">cv. PFS-1207/04</strain>
    </source>
</reference>
<dbReference type="Proteomes" id="UP000266723">
    <property type="component" value="Unassembled WGS sequence"/>
</dbReference>
<protein>
    <submittedName>
        <fullName evidence="5">Uncharacterized protein</fullName>
    </submittedName>
</protein>
<feature type="region of interest" description="Disordered" evidence="4">
    <location>
        <begin position="539"/>
        <end position="571"/>
    </location>
</feature>
<comment type="similarity">
    <text evidence="3">Belongs to the heat shock protein 70 family.</text>
</comment>